<evidence type="ECO:0000256" key="1">
    <source>
        <dbReference type="SAM" id="Phobius"/>
    </source>
</evidence>
<keyword evidence="1" id="KW-0812">Transmembrane</keyword>
<comment type="caution">
    <text evidence="2">The sequence shown here is derived from an EMBL/GenBank/DDBJ whole genome shotgun (WGS) entry which is preliminary data.</text>
</comment>
<dbReference type="AlphaFoldDB" id="A0A2A9E6M4"/>
<dbReference type="EMBL" id="PDJG01000001">
    <property type="protein sequence ID" value="PFG34494.1"/>
    <property type="molecule type" value="Genomic_DNA"/>
</dbReference>
<reference evidence="2 3" key="1">
    <citation type="submission" date="2017-10" db="EMBL/GenBank/DDBJ databases">
        <title>Sequencing the genomes of 1000 actinobacteria strains.</title>
        <authorList>
            <person name="Klenk H.-P."/>
        </authorList>
    </citation>
    <scope>NUCLEOTIDE SEQUENCE [LARGE SCALE GENOMIC DNA]</scope>
    <source>
        <strain evidence="2 3">DSM 18966</strain>
    </source>
</reference>
<keyword evidence="3" id="KW-1185">Reference proteome</keyword>
<evidence type="ECO:0000313" key="2">
    <source>
        <dbReference type="EMBL" id="PFG34494.1"/>
    </source>
</evidence>
<dbReference type="RefSeq" id="WP_098455517.1">
    <property type="nucleotide sequence ID" value="NZ_PDJG01000001.1"/>
</dbReference>
<proteinExistence type="predicted"/>
<feature type="transmembrane region" description="Helical" evidence="1">
    <location>
        <begin position="34"/>
        <end position="58"/>
    </location>
</feature>
<gene>
    <name evidence="2" type="ORF">ATL42_2405</name>
</gene>
<name>A0A2A9E6M4_9MICO</name>
<keyword evidence="1" id="KW-0472">Membrane</keyword>
<organism evidence="2 3">
    <name type="scientific">Sanguibacter antarcticus</name>
    <dbReference type="NCBI Taxonomy" id="372484"/>
    <lineage>
        <taxon>Bacteria</taxon>
        <taxon>Bacillati</taxon>
        <taxon>Actinomycetota</taxon>
        <taxon>Actinomycetes</taxon>
        <taxon>Micrococcales</taxon>
        <taxon>Sanguibacteraceae</taxon>
        <taxon>Sanguibacter</taxon>
    </lineage>
</organism>
<protein>
    <submittedName>
        <fullName evidence="2">Uncharacterized protein</fullName>
    </submittedName>
</protein>
<accession>A0A2A9E6M4</accession>
<sequence length="391" mass="40397">MSDRPAFLPAASVGAPGSEVASAPVRRRPRSRPWLIGIVAALVVVLAAGAVVVGLFLVTEARRSVAARDIDDILGAAPGVSVVDVSYSSSPFSSGRTFLVTVRVDTGTSTSDLSAALVACQQRWRDSPLGDDAVQTGIEIVAADDAEVDAEVDASDAQASLSFSGWHLAEEQTAAHVAYWAMLREVLGPVTVGVSSYVDETTSSLFVDVPRATVATPTDLADRIDEAASATPPAGRWTWSVSTVGSPGDDTSRYALDTLGSRPDARVLELWRGAAALASSSPRTPGLWLRTGTGVDPAATLLVTFPAGEGLDGPDGSDAASDAFVGGPSWDDAVGFAELVAASEHGTRLWIQVEGTFVAEISSGSCAAAPAQQVVTQALLEHLRTARPDDC</sequence>
<dbReference type="Proteomes" id="UP000225548">
    <property type="component" value="Unassembled WGS sequence"/>
</dbReference>
<keyword evidence="1" id="KW-1133">Transmembrane helix</keyword>
<evidence type="ECO:0000313" key="3">
    <source>
        <dbReference type="Proteomes" id="UP000225548"/>
    </source>
</evidence>